<protein>
    <submittedName>
        <fullName evidence="1">Uncharacterized protein</fullName>
    </submittedName>
</protein>
<dbReference type="AlphaFoldDB" id="A0A833TNU9"/>
<sequence>MKRSHCSPVRASTVLCNSTLTASTLGHLILNLTLAPSVFASNYIPRGSTTAICIVSHQCEDFLHI</sequence>
<gene>
    <name evidence="1" type="ORF">GN244_ATG03836</name>
</gene>
<dbReference type="EMBL" id="WSZM01000079">
    <property type="protein sequence ID" value="KAF4043961.1"/>
    <property type="molecule type" value="Genomic_DNA"/>
</dbReference>
<dbReference type="Proteomes" id="UP000602510">
    <property type="component" value="Unassembled WGS sequence"/>
</dbReference>
<comment type="caution">
    <text evidence="1">The sequence shown here is derived from an EMBL/GenBank/DDBJ whole genome shotgun (WGS) entry which is preliminary data.</text>
</comment>
<organism evidence="1 2">
    <name type="scientific">Phytophthora infestans</name>
    <name type="common">Potato late blight agent</name>
    <name type="synonym">Botrytis infestans</name>
    <dbReference type="NCBI Taxonomy" id="4787"/>
    <lineage>
        <taxon>Eukaryota</taxon>
        <taxon>Sar</taxon>
        <taxon>Stramenopiles</taxon>
        <taxon>Oomycota</taxon>
        <taxon>Peronosporomycetes</taxon>
        <taxon>Peronosporales</taxon>
        <taxon>Peronosporaceae</taxon>
        <taxon>Phytophthora</taxon>
    </lineage>
</organism>
<name>A0A833TNU9_PHYIN</name>
<reference evidence="1" key="1">
    <citation type="submission" date="2020-04" db="EMBL/GenBank/DDBJ databases">
        <title>Hybrid Assembly of Korean Phytophthora infestans isolates.</title>
        <authorList>
            <person name="Prokchorchik M."/>
            <person name="Lee Y."/>
            <person name="Seo J."/>
            <person name="Cho J.-H."/>
            <person name="Park Y.-E."/>
            <person name="Jang D.-C."/>
            <person name="Im J.-S."/>
            <person name="Choi J.-G."/>
            <person name="Park H.-J."/>
            <person name="Lee G.-B."/>
            <person name="Lee Y.-G."/>
            <person name="Hong S.-Y."/>
            <person name="Cho K."/>
            <person name="Sohn K.H."/>
        </authorList>
    </citation>
    <scope>NUCLEOTIDE SEQUENCE</scope>
    <source>
        <strain evidence="1">KR_1_A1</strain>
    </source>
</reference>
<accession>A0A833TNU9</accession>
<evidence type="ECO:0000313" key="1">
    <source>
        <dbReference type="EMBL" id="KAF4043961.1"/>
    </source>
</evidence>
<proteinExistence type="predicted"/>
<keyword evidence="2" id="KW-1185">Reference proteome</keyword>
<evidence type="ECO:0000313" key="2">
    <source>
        <dbReference type="Proteomes" id="UP000602510"/>
    </source>
</evidence>